<dbReference type="AlphaFoldDB" id="F6FU79"/>
<evidence type="ECO:0000256" key="2">
    <source>
        <dbReference type="ARBA" id="ARBA00023125"/>
    </source>
</evidence>
<dbReference type="SMART" id="SM00354">
    <property type="entry name" value="HTH_LACI"/>
    <property type="match status" value="1"/>
</dbReference>
<evidence type="ECO:0000256" key="3">
    <source>
        <dbReference type="ARBA" id="ARBA00023163"/>
    </source>
</evidence>
<dbReference type="CDD" id="cd06293">
    <property type="entry name" value="PBP1_LacI-like"/>
    <property type="match status" value="1"/>
</dbReference>
<evidence type="ECO:0000259" key="4">
    <source>
        <dbReference type="PROSITE" id="PS50932"/>
    </source>
</evidence>
<dbReference type="PANTHER" id="PTHR30146">
    <property type="entry name" value="LACI-RELATED TRANSCRIPTIONAL REPRESSOR"/>
    <property type="match status" value="1"/>
</dbReference>
<dbReference type="InterPro" id="IPR010982">
    <property type="entry name" value="Lambda_DNA-bd_dom_sf"/>
</dbReference>
<dbReference type="SUPFAM" id="SSF47413">
    <property type="entry name" value="lambda repressor-like DNA-binding domains"/>
    <property type="match status" value="1"/>
</dbReference>
<evidence type="ECO:0000256" key="1">
    <source>
        <dbReference type="ARBA" id="ARBA00023015"/>
    </source>
</evidence>
<dbReference type="Proteomes" id="UP000009236">
    <property type="component" value="Chromosome"/>
</dbReference>
<reference evidence="5 6" key="1">
    <citation type="submission" date="2011-05" db="EMBL/GenBank/DDBJ databases">
        <title>Complete sequence of Isoptericola variabilis 225.</title>
        <authorList>
            <consortium name="US DOE Joint Genome Institute"/>
            <person name="Lucas S."/>
            <person name="Han J."/>
            <person name="Lapidus A."/>
            <person name="Cheng J.-F."/>
            <person name="Goodwin L."/>
            <person name="Pitluck S."/>
            <person name="Peters L."/>
            <person name="Mikhailova N."/>
            <person name="Zeytun A."/>
            <person name="Han C."/>
            <person name="Tapia R."/>
            <person name="Land M."/>
            <person name="Hauser L."/>
            <person name="Kyrpides N."/>
            <person name="Ivanova N."/>
            <person name="Pagani I."/>
            <person name="Siebers A."/>
            <person name="Allgaier M."/>
            <person name="Thelen M."/>
            <person name="Hugenholtz P."/>
            <person name="Gladden J."/>
            <person name="Woyke T."/>
        </authorList>
    </citation>
    <scope>NUCLEOTIDE SEQUENCE [LARGE SCALE GENOMIC DNA]</scope>
    <source>
        <strain evidence="6">225</strain>
    </source>
</reference>
<dbReference type="HOGENOM" id="CLU_037628_6_1_11"/>
<dbReference type="InterPro" id="IPR000843">
    <property type="entry name" value="HTH_LacI"/>
</dbReference>
<sequence>MPRTTARRRASISDVARLAGVSVGTVSNVLNRPDRVSEATRERVETAIAQLQFVPNGSARQLRVGTITTVGAVVLDIANPFFTDLARGIEARLDQDDYTLMVASSDEDPEREARYLRLYEQHGVQGIMVVPATDEVDHLVALADRGVRIVLLDRPSPVESLSSVAVDDVHGGALAVRHLLEQGHTRIAFLNGPHTIHQCADRWAGAVQAVEAAGLDPADVLEELTVSLNADGGDAGTRALVAREDRPTAIFCVNDLVALGSLRVLRRAGFSVPDDVAVVGYDDVTFAAELATPLTSVRQPTHELGVRAADLLLRPGDAEPEHVMFQPTLVVRESSAK</sequence>
<dbReference type="Pfam" id="PF13377">
    <property type="entry name" value="Peripla_BP_3"/>
    <property type="match status" value="1"/>
</dbReference>
<keyword evidence="1" id="KW-0805">Transcription regulation</keyword>
<dbReference type="InterPro" id="IPR028082">
    <property type="entry name" value="Peripla_BP_I"/>
</dbReference>
<dbReference type="GO" id="GO:0003700">
    <property type="term" value="F:DNA-binding transcription factor activity"/>
    <property type="evidence" value="ECO:0007669"/>
    <property type="project" value="TreeGrafter"/>
</dbReference>
<dbReference type="KEGG" id="iva:Isova_0478"/>
<gene>
    <name evidence="5" type="ordered locus">Isova_0478</name>
</gene>
<dbReference type="RefSeq" id="WP_013837670.1">
    <property type="nucleotide sequence ID" value="NC_015588.1"/>
</dbReference>
<dbReference type="SUPFAM" id="SSF53822">
    <property type="entry name" value="Periplasmic binding protein-like I"/>
    <property type="match status" value="1"/>
</dbReference>
<keyword evidence="3" id="KW-0804">Transcription</keyword>
<dbReference type="PANTHER" id="PTHR30146:SF109">
    <property type="entry name" value="HTH-TYPE TRANSCRIPTIONAL REGULATOR GALS"/>
    <property type="match status" value="1"/>
</dbReference>
<organism evidence="6">
    <name type="scientific">Isoptericola variabilis (strain 225)</name>
    <dbReference type="NCBI Taxonomy" id="743718"/>
    <lineage>
        <taxon>Bacteria</taxon>
        <taxon>Bacillati</taxon>
        <taxon>Actinomycetota</taxon>
        <taxon>Actinomycetes</taxon>
        <taxon>Micrococcales</taxon>
        <taxon>Promicromonosporaceae</taxon>
        <taxon>Isoptericola</taxon>
    </lineage>
</organism>
<dbReference type="PRINTS" id="PR00036">
    <property type="entry name" value="HTHLACI"/>
</dbReference>
<dbReference type="STRING" id="743718.Isova_0478"/>
<feature type="domain" description="HTH lacI-type" evidence="4">
    <location>
        <begin position="10"/>
        <end position="64"/>
    </location>
</feature>
<dbReference type="PROSITE" id="PS50932">
    <property type="entry name" value="HTH_LACI_2"/>
    <property type="match status" value="1"/>
</dbReference>
<dbReference type="Pfam" id="PF00356">
    <property type="entry name" value="LacI"/>
    <property type="match status" value="1"/>
</dbReference>
<dbReference type="Gene3D" id="3.40.50.2300">
    <property type="match status" value="2"/>
</dbReference>
<evidence type="ECO:0000313" key="5">
    <source>
        <dbReference type="EMBL" id="AEG43275.1"/>
    </source>
</evidence>
<dbReference type="InterPro" id="IPR046335">
    <property type="entry name" value="LacI/GalR-like_sensor"/>
</dbReference>
<evidence type="ECO:0000313" key="6">
    <source>
        <dbReference type="Proteomes" id="UP000009236"/>
    </source>
</evidence>
<dbReference type="GO" id="GO:0000976">
    <property type="term" value="F:transcription cis-regulatory region binding"/>
    <property type="evidence" value="ECO:0007669"/>
    <property type="project" value="TreeGrafter"/>
</dbReference>
<dbReference type="eggNOG" id="COG1609">
    <property type="taxonomic scope" value="Bacteria"/>
</dbReference>
<keyword evidence="2" id="KW-0238">DNA-binding</keyword>
<proteinExistence type="predicted"/>
<dbReference type="Gene3D" id="1.10.260.40">
    <property type="entry name" value="lambda repressor-like DNA-binding domains"/>
    <property type="match status" value="1"/>
</dbReference>
<name>F6FU79_ISOV2</name>
<protein>
    <submittedName>
        <fullName evidence="5">Transcriptional regulator, LacI family</fullName>
    </submittedName>
</protein>
<dbReference type="CDD" id="cd01392">
    <property type="entry name" value="HTH_LacI"/>
    <property type="match status" value="1"/>
</dbReference>
<dbReference type="EMBL" id="CP002810">
    <property type="protein sequence ID" value="AEG43275.1"/>
    <property type="molecule type" value="Genomic_DNA"/>
</dbReference>
<keyword evidence="6" id="KW-1185">Reference proteome</keyword>
<dbReference type="PROSITE" id="PS00356">
    <property type="entry name" value="HTH_LACI_1"/>
    <property type="match status" value="1"/>
</dbReference>
<accession>F6FU79</accession>